<dbReference type="Gene3D" id="1.20.120.530">
    <property type="entry name" value="GntR ligand-binding domain-like"/>
    <property type="match status" value="1"/>
</dbReference>
<keyword evidence="1" id="KW-0805">Transcription regulation</keyword>
<keyword evidence="3" id="KW-0804">Transcription</keyword>
<evidence type="ECO:0000313" key="6">
    <source>
        <dbReference type="EMBL" id="GGJ40428.1"/>
    </source>
</evidence>
<sequence length="250" mass="26939">MESDPTAVLANRAPGSGTAAASRRLGPAVVRQLVDDIVSAVYPPGTTLPTEAELCDRFGVSRTVVRESLKILQDKGLVQIAQGKGTRINPSKEWDLIDDVILSSLVKHDSSLAILDELVRVRAALEREMSGTAALSGQAGVGPIREALEEMRRVAASPAEFSAADVRFHEAVMQASGNRLGLAIVTSIHGKARMTGRYHGEVSQTDIDRTLDDHQAILEAIESGDTDAAQRAMYAHIVDSWRRRRPTPGK</sequence>
<proteinExistence type="predicted"/>
<dbReference type="Proteomes" id="UP000657574">
    <property type="component" value="Unassembled WGS sequence"/>
</dbReference>
<dbReference type="Pfam" id="PF07729">
    <property type="entry name" value="FCD"/>
    <property type="match status" value="1"/>
</dbReference>
<dbReference type="SUPFAM" id="SSF48008">
    <property type="entry name" value="GntR ligand-binding domain-like"/>
    <property type="match status" value="1"/>
</dbReference>
<dbReference type="GO" id="GO:0003677">
    <property type="term" value="F:DNA binding"/>
    <property type="evidence" value="ECO:0007669"/>
    <property type="project" value="UniProtKB-KW"/>
</dbReference>
<comment type="caution">
    <text evidence="6">The sequence shown here is derived from an EMBL/GenBank/DDBJ whole genome shotgun (WGS) entry which is preliminary data.</text>
</comment>
<dbReference type="PRINTS" id="PR00035">
    <property type="entry name" value="HTHGNTR"/>
</dbReference>
<dbReference type="RefSeq" id="WP_189314347.1">
    <property type="nucleotide sequence ID" value="NZ_BMQA01000024.1"/>
</dbReference>
<dbReference type="Pfam" id="PF00392">
    <property type="entry name" value="GntR"/>
    <property type="match status" value="1"/>
</dbReference>
<dbReference type="InterPro" id="IPR036388">
    <property type="entry name" value="WH-like_DNA-bd_sf"/>
</dbReference>
<name>A0A917L3L4_9ACTN</name>
<dbReference type="AlphaFoldDB" id="A0A917L3L4"/>
<dbReference type="Gene3D" id="1.10.10.10">
    <property type="entry name" value="Winged helix-like DNA-binding domain superfamily/Winged helix DNA-binding domain"/>
    <property type="match status" value="1"/>
</dbReference>
<dbReference type="InterPro" id="IPR008920">
    <property type="entry name" value="TF_FadR/GntR_C"/>
</dbReference>
<dbReference type="PANTHER" id="PTHR43537:SF44">
    <property type="entry name" value="GNTR FAMILY REGULATORY PROTEIN"/>
    <property type="match status" value="1"/>
</dbReference>
<dbReference type="PROSITE" id="PS50949">
    <property type="entry name" value="HTH_GNTR"/>
    <property type="match status" value="1"/>
</dbReference>
<dbReference type="SMART" id="SM00895">
    <property type="entry name" value="FCD"/>
    <property type="match status" value="1"/>
</dbReference>
<dbReference type="PANTHER" id="PTHR43537">
    <property type="entry name" value="TRANSCRIPTIONAL REGULATOR, GNTR FAMILY"/>
    <property type="match status" value="1"/>
</dbReference>
<dbReference type="EMBL" id="BMQA01000024">
    <property type="protein sequence ID" value="GGJ40428.1"/>
    <property type="molecule type" value="Genomic_DNA"/>
</dbReference>
<reference evidence="6" key="1">
    <citation type="journal article" date="2014" name="Int. J. Syst. Evol. Microbiol.">
        <title>Complete genome sequence of Corynebacterium casei LMG S-19264T (=DSM 44701T), isolated from a smear-ripened cheese.</title>
        <authorList>
            <consortium name="US DOE Joint Genome Institute (JGI-PGF)"/>
            <person name="Walter F."/>
            <person name="Albersmeier A."/>
            <person name="Kalinowski J."/>
            <person name="Ruckert C."/>
        </authorList>
    </citation>
    <scope>NUCLEOTIDE SEQUENCE</scope>
    <source>
        <strain evidence="6">JCM 3086</strain>
    </source>
</reference>
<gene>
    <name evidence="6" type="ORF">GCM10010121_059370</name>
</gene>
<dbReference type="SMART" id="SM00345">
    <property type="entry name" value="HTH_GNTR"/>
    <property type="match status" value="1"/>
</dbReference>
<feature type="domain" description="HTH gntR-type" evidence="5">
    <location>
        <begin position="23"/>
        <end position="91"/>
    </location>
</feature>
<evidence type="ECO:0000256" key="1">
    <source>
        <dbReference type="ARBA" id="ARBA00023015"/>
    </source>
</evidence>
<dbReference type="InterPro" id="IPR000524">
    <property type="entry name" value="Tscrpt_reg_HTH_GntR"/>
</dbReference>
<dbReference type="SUPFAM" id="SSF46785">
    <property type="entry name" value="Winged helix' DNA-binding domain"/>
    <property type="match status" value="1"/>
</dbReference>
<evidence type="ECO:0000313" key="7">
    <source>
        <dbReference type="Proteomes" id="UP000657574"/>
    </source>
</evidence>
<dbReference type="InterPro" id="IPR011711">
    <property type="entry name" value="GntR_C"/>
</dbReference>
<accession>A0A917L3L4</accession>
<dbReference type="InterPro" id="IPR036390">
    <property type="entry name" value="WH_DNA-bd_sf"/>
</dbReference>
<evidence type="ECO:0000256" key="3">
    <source>
        <dbReference type="ARBA" id="ARBA00023163"/>
    </source>
</evidence>
<keyword evidence="7" id="KW-1185">Reference proteome</keyword>
<dbReference type="GO" id="GO:0003700">
    <property type="term" value="F:DNA-binding transcription factor activity"/>
    <property type="evidence" value="ECO:0007669"/>
    <property type="project" value="InterPro"/>
</dbReference>
<dbReference type="CDD" id="cd07377">
    <property type="entry name" value="WHTH_GntR"/>
    <property type="match status" value="1"/>
</dbReference>
<organism evidence="6 7">
    <name type="scientific">Streptomyces brasiliensis</name>
    <dbReference type="NCBI Taxonomy" id="1954"/>
    <lineage>
        <taxon>Bacteria</taxon>
        <taxon>Bacillati</taxon>
        <taxon>Actinomycetota</taxon>
        <taxon>Actinomycetes</taxon>
        <taxon>Kitasatosporales</taxon>
        <taxon>Streptomycetaceae</taxon>
        <taxon>Streptomyces</taxon>
    </lineage>
</organism>
<evidence type="ECO:0000256" key="2">
    <source>
        <dbReference type="ARBA" id="ARBA00023125"/>
    </source>
</evidence>
<evidence type="ECO:0000259" key="5">
    <source>
        <dbReference type="PROSITE" id="PS50949"/>
    </source>
</evidence>
<protein>
    <submittedName>
        <fullName evidence="6">GntR family transcriptional regulator</fullName>
    </submittedName>
</protein>
<keyword evidence="2" id="KW-0238">DNA-binding</keyword>
<evidence type="ECO:0000256" key="4">
    <source>
        <dbReference type="SAM" id="MobiDB-lite"/>
    </source>
</evidence>
<reference evidence="6" key="2">
    <citation type="submission" date="2020-09" db="EMBL/GenBank/DDBJ databases">
        <authorList>
            <person name="Sun Q."/>
            <person name="Ohkuma M."/>
        </authorList>
    </citation>
    <scope>NUCLEOTIDE SEQUENCE</scope>
    <source>
        <strain evidence="6">JCM 3086</strain>
    </source>
</reference>
<feature type="region of interest" description="Disordered" evidence="4">
    <location>
        <begin position="1"/>
        <end position="20"/>
    </location>
</feature>